<dbReference type="EMBL" id="SAXU01000001">
    <property type="protein sequence ID" value="TXJ19861.1"/>
    <property type="molecule type" value="Genomic_DNA"/>
</dbReference>
<comment type="similarity">
    <text evidence="3">In the N-terminal section; belongs to the N-acetylglucosamine-1-phosphate uridyltransferase family.</text>
</comment>
<dbReference type="GO" id="GO:0009252">
    <property type="term" value="P:peptidoglycan biosynthetic process"/>
    <property type="evidence" value="ECO:0007669"/>
    <property type="project" value="UniProtKB-KW"/>
</dbReference>
<evidence type="ECO:0000256" key="8">
    <source>
        <dbReference type="ARBA" id="ARBA00022842"/>
    </source>
</evidence>
<evidence type="ECO:0000256" key="3">
    <source>
        <dbReference type="ARBA" id="ARBA00007947"/>
    </source>
</evidence>
<evidence type="ECO:0000256" key="12">
    <source>
        <dbReference type="ARBA" id="ARBA00023315"/>
    </source>
</evidence>
<dbReference type="SUPFAM" id="SSF51161">
    <property type="entry name" value="Trimeric LpxA-like enzymes"/>
    <property type="match status" value="1"/>
</dbReference>
<sequence length="523" mass="58964">MESKDKKKKSDNLIEKELLGLSSKFSKNDTLVIILAAGHGKRIRSSTSKMLHTIWGIPSIERVRLAVNDGIPKSNVTIVVGIKALDVANTVGKQPNTIFAYQESQMGTGHAVRIGLEKSDLKNIKYCYVIYADLGLIDAETMREFREEFLKSKSDMIVMTALYDGPADGNYYGRLLRSRGLTTEGKQSKYKLKALGNVVGVVEYKDILSMGDEDKLYKTYKDEKFSFHKDELLESFKEYIVGVYGFKMEALLKLIGELKSNNIQKEFYITDLIEIFVNNDLSVSTFMPKDNKVVLGFNDKTVLKEMESIAKSNVYNKLKNIITIEDSEDFFIEESVVEQILEIDKDEKPLDIYIGKGAYIGKGVKINYGLFISNGAKLEGNIELGENSFIGDNVLLSCLEKQNLILEKNVKIYSGNQIRGNVYIGEGTILERGVNITGSDNHPVKIGKNVLIKGVSYLYGSIVDNNAYIEHCIFYYSHIKALKDKNGNIIKCRFIRPKEEGIESVIKIDDEKDKTKKKISKKK</sequence>
<comment type="cofactor">
    <cofactor evidence="1">
        <name>Mg(2+)</name>
        <dbReference type="ChEBI" id="CHEBI:18420"/>
    </cofactor>
</comment>
<comment type="function">
    <text evidence="16">Catalyzes the last two sequential reactions in the de novo biosynthetic pathway for UDP-N-acetylglucosamine (UDP-GlcNAc). The C-terminal domain catalyzes the transfer of acetyl group from acetyl coenzyme A to glucosamine-1-phosphate (GlcN-1-P) to produce N-acetylglucosamine-1-phosphate (GlcNAc-1-P), which is converted into UDP-GlcNAc by the transfer of uridine 5-monophosphate (from uridine 5-triphosphate), a reaction catalyzed by the N-terminal domain.</text>
</comment>
<dbReference type="InterPro" id="IPR011004">
    <property type="entry name" value="Trimer_LpxA-like_sf"/>
</dbReference>
<dbReference type="PANTHER" id="PTHR43584">
    <property type="entry name" value="NUCLEOTIDYL TRANSFERASE"/>
    <property type="match status" value="1"/>
</dbReference>
<keyword evidence="7" id="KW-0479">Metal-binding</keyword>
<accession>A0A5C8D617</accession>
<keyword evidence="13" id="KW-0961">Cell wall biogenesis/degradation</keyword>
<comment type="similarity">
    <text evidence="2">In the C-terminal section; belongs to the transferase hexapeptide repeat family.</text>
</comment>
<keyword evidence="9" id="KW-0133">Cell shape</keyword>
<evidence type="ECO:0000256" key="4">
    <source>
        <dbReference type="ARBA" id="ARBA00022490"/>
    </source>
</evidence>
<dbReference type="InterPro" id="IPR050065">
    <property type="entry name" value="GlmU-like"/>
</dbReference>
<name>A0A5C8D617_9SPIR</name>
<evidence type="ECO:0000256" key="7">
    <source>
        <dbReference type="ARBA" id="ARBA00022723"/>
    </source>
</evidence>
<evidence type="ECO:0000256" key="6">
    <source>
        <dbReference type="ARBA" id="ARBA00022695"/>
    </source>
</evidence>
<evidence type="ECO:0000256" key="5">
    <source>
        <dbReference type="ARBA" id="ARBA00022679"/>
    </source>
</evidence>
<evidence type="ECO:0000256" key="13">
    <source>
        <dbReference type="ARBA" id="ARBA00023316"/>
    </source>
</evidence>
<dbReference type="AlphaFoldDB" id="A0A5C8D617"/>
<evidence type="ECO:0000313" key="19">
    <source>
        <dbReference type="Proteomes" id="UP000324638"/>
    </source>
</evidence>
<dbReference type="Pfam" id="PF12804">
    <property type="entry name" value="NTP_transf_3"/>
    <property type="match status" value="1"/>
</dbReference>
<evidence type="ECO:0000256" key="2">
    <source>
        <dbReference type="ARBA" id="ARBA00007707"/>
    </source>
</evidence>
<evidence type="ECO:0000256" key="10">
    <source>
        <dbReference type="ARBA" id="ARBA00022984"/>
    </source>
</evidence>
<dbReference type="Gene3D" id="2.160.10.10">
    <property type="entry name" value="Hexapeptide repeat proteins"/>
    <property type="match status" value="2"/>
</dbReference>
<keyword evidence="11" id="KW-0511">Multifunctional enzyme</keyword>
<protein>
    <submittedName>
        <fullName evidence="18">Multidrug transporter</fullName>
    </submittedName>
</protein>
<keyword evidence="5" id="KW-0808">Transferase</keyword>
<reference evidence="18 19" key="1">
    <citation type="journal article" date="1992" name="Lakartidningen">
        <title>[Penicillin V and not amoxicillin is the first choice preparation in acute otitis].</title>
        <authorList>
            <person name="Kamme C."/>
            <person name="Lundgren K."/>
            <person name="Prellner K."/>
        </authorList>
    </citation>
    <scope>NUCLEOTIDE SEQUENCE [LARGE SCALE GENOMIC DNA]</scope>
    <source>
        <strain evidence="18 19">513A</strain>
    </source>
</reference>
<comment type="catalytic activity">
    <reaction evidence="14">
        <text>alpha-D-glucosamine 1-phosphate + acetyl-CoA = N-acetyl-alpha-D-glucosamine 1-phosphate + CoA + H(+)</text>
        <dbReference type="Rhea" id="RHEA:13725"/>
        <dbReference type="ChEBI" id="CHEBI:15378"/>
        <dbReference type="ChEBI" id="CHEBI:57287"/>
        <dbReference type="ChEBI" id="CHEBI:57288"/>
        <dbReference type="ChEBI" id="CHEBI:57776"/>
        <dbReference type="ChEBI" id="CHEBI:58516"/>
        <dbReference type="EC" id="2.3.1.157"/>
    </reaction>
</comment>
<evidence type="ECO:0000256" key="16">
    <source>
        <dbReference type="ARBA" id="ARBA00049628"/>
    </source>
</evidence>
<evidence type="ECO:0000256" key="15">
    <source>
        <dbReference type="ARBA" id="ARBA00048493"/>
    </source>
</evidence>
<dbReference type="PANTHER" id="PTHR43584:SF3">
    <property type="entry name" value="BIFUNCTIONAL PROTEIN GLMU"/>
    <property type="match status" value="1"/>
</dbReference>
<keyword evidence="8" id="KW-0460">Magnesium</keyword>
<dbReference type="GO" id="GO:0046872">
    <property type="term" value="F:metal ion binding"/>
    <property type="evidence" value="ECO:0007669"/>
    <property type="project" value="UniProtKB-KW"/>
</dbReference>
<dbReference type="InterPro" id="IPR029044">
    <property type="entry name" value="Nucleotide-diphossugar_trans"/>
</dbReference>
<proteinExistence type="inferred from homology"/>
<dbReference type="RefSeq" id="WP_147738175.1">
    <property type="nucleotide sequence ID" value="NZ_SAXU01000001.1"/>
</dbReference>
<organism evidence="18 19">
    <name type="scientific">Brachyspira aalborgi</name>
    <dbReference type="NCBI Taxonomy" id="29522"/>
    <lineage>
        <taxon>Bacteria</taxon>
        <taxon>Pseudomonadati</taxon>
        <taxon>Spirochaetota</taxon>
        <taxon>Spirochaetia</taxon>
        <taxon>Brachyspirales</taxon>
        <taxon>Brachyspiraceae</taxon>
        <taxon>Brachyspira</taxon>
    </lineage>
</organism>
<dbReference type="Proteomes" id="UP000324638">
    <property type="component" value="Unassembled WGS sequence"/>
</dbReference>
<dbReference type="SUPFAM" id="SSF53448">
    <property type="entry name" value="Nucleotide-diphospho-sugar transferases"/>
    <property type="match status" value="1"/>
</dbReference>
<evidence type="ECO:0000313" key="18">
    <source>
        <dbReference type="EMBL" id="TXJ19861.1"/>
    </source>
</evidence>
<keyword evidence="6" id="KW-0548">Nucleotidyltransferase</keyword>
<keyword evidence="12" id="KW-0012">Acyltransferase</keyword>
<dbReference type="GO" id="GO:0003977">
    <property type="term" value="F:UDP-N-acetylglucosamine diphosphorylase activity"/>
    <property type="evidence" value="ECO:0007669"/>
    <property type="project" value="UniProtKB-EC"/>
</dbReference>
<evidence type="ECO:0000256" key="9">
    <source>
        <dbReference type="ARBA" id="ARBA00022960"/>
    </source>
</evidence>
<keyword evidence="4" id="KW-0963">Cytoplasm</keyword>
<dbReference type="GO" id="GO:0071555">
    <property type="term" value="P:cell wall organization"/>
    <property type="evidence" value="ECO:0007669"/>
    <property type="project" value="UniProtKB-KW"/>
</dbReference>
<feature type="domain" description="MobA-like NTP transferase" evidence="17">
    <location>
        <begin position="32"/>
        <end position="161"/>
    </location>
</feature>
<gene>
    <name evidence="18" type="ORF">EPJ79_01500</name>
</gene>
<evidence type="ECO:0000259" key="17">
    <source>
        <dbReference type="Pfam" id="PF12804"/>
    </source>
</evidence>
<comment type="caution">
    <text evidence="18">The sequence shown here is derived from an EMBL/GenBank/DDBJ whole genome shotgun (WGS) entry which is preliminary data.</text>
</comment>
<dbReference type="GO" id="GO:0008360">
    <property type="term" value="P:regulation of cell shape"/>
    <property type="evidence" value="ECO:0007669"/>
    <property type="project" value="UniProtKB-KW"/>
</dbReference>
<dbReference type="GO" id="GO:0019134">
    <property type="term" value="F:glucosamine-1-phosphate N-acetyltransferase activity"/>
    <property type="evidence" value="ECO:0007669"/>
    <property type="project" value="UniProtKB-EC"/>
</dbReference>
<dbReference type="InterPro" id="IPR025877">
    <property type="entry name" value="MobA-like_NTP_Trfase"/>
</dbReference>
<evidence type="ECO:0000256" key="1">
    <source>
        <dbReference type="ARBA" id="ARBA00001946"/>
    </source>
</evidence>
<keyword evidence="10" id="KW-0573">Peptidoglycan synthesis</keyword>
<evidence type="ECO:0000256" key="11">
    <source>
        <dbReference type="ARBA" id="ARBA00023268"/>
    </source>
</evidence>
<comment type="catalytic activity">
    <reaction evidence="15">
        <text>N-acetyl-alpha-D-glucosamine 1-phosphate + UTP + H(+) = UDP-N-acetyl-alpha-D-glucosamine + diphosphate</text>
        <dbReference type="Rhea" id="RHEA:13509"/>
        <dbReference type="ChEBI" id="CHEBI:15378"/>
        <dbReference type="ChEBI" id="CHEBI:33019"/>
        <dbReference type="ChEBI" id="CHEBI:46398"/>
        <dbReference type="ChEBI" id="CHEBI:57705"/>
        <dbReference type="ChEBI" id="CHEBI:57776"/>
        <dbReference type="EC" id="2.7.7.23"/>
    </reaction>
</comment>
<dbReference type="Gene3D" id="3.90.550.10">
    <property type="entry name" value="Spore Coat Polysaccharide Biosynthesis Protein SpsA, Chain A"/>
    <property type="match status" value="1"/>
</dbReference>
<evidence type="ECO:0000256" key="14">
    <source>
        <dbReference type="ARBA" id="ARBA00048247"/>
    </source>
</evidence>